<proteinExistence type="inferred from homology"/>
<keyword evidence="3" id="KW-1133">Transmembrane helix</keyword>
<dbReference type="GO" id="GO:0005634">
    <property type="term" value="C:nucleus"/>
    <property type="evidence" value="ECO:0007669"/>
    <property type="project" value="TreeGrafter"/>
</dbReference>
<dbReference type="InterPro" id="IPR010400">
    <property type="entry name" value="PITH_dom"/>
</dbReference>
<accession>A0A8H2X0Q9</accession>
<dbReference type="PROSITE" id="PS51532">
    <property type="entry name" value="PITH"/>
    <property type="match status" value="1"/>
</dbReference>
<dbReference type="PANTHER" id="PTHR12175">
    <property type="entry name" value="AD039 HT014 THIOREDOXIN FAMILY TRP26"/>
    <property type="match status" value="1"/>
</dbReference>
<dbReference type="Proteomes" id="UP000663846">
    <property type="component" value="Unassembled WGS sequence"/>
</dbReference>
<dbReference type="InterPro" id="IPR004843">
    <property type="entry name" value="Calcineurin-like_PHP"/>
</dbReference>
<keyword evidence="3" id="KW-0472">Membrane</keyword>
<dbReference type="Gene3D" id="2.60.120.470">
    <property type="entry name" value="PITH domain"/>
    <property type="match status" value="1"/>
</dbReference>
<feature type="transmembrane region" description="Helical" evidence="3">
    <location>
        <begin position="247"/>
        <end position="265"/>
    </location>
</feature>
<organism evidence="5 6">
    <name type="scientific">Rhizoctonia solani</name>
    <dbReference type="NCBI Taxonomy" id="456999"/>
    <lineage>
        <taxon>Eukaryota</taxon>
        <taxon>Fungi</taxon>
        <taxon>Dikarya</taxon>
        <taxon>Basidiomycota</taxon>
        <taxon>Agaricomycotina</taxon>
        <taxon>Agaricomycetes</taxon>
        <taxon>Cantharellales</taxon>
        <taxon>Ceratobasidiaceae</taxon>
        <taxon>Rhizoctonia</taxon>
    </lineage>
</organism>
<dbReference type="GO" id="GO:0005737">
    <property type="term" value="C:cytoplasm"/>
    <property type="evidence" value="ECO:0007669"/>
    <property type="project" value="UniProtKB-ARBA"/>
</dbReference>
<evidence type="ECO:0000256" key="2">
    <source>
        <dbReference type="SAM" id="MobiDB-lite"/>
    </source>
</evidence>
<feature type="region of interest" description="Disordered" evidence="2">
    <location>
        <begin position="488"/>
        <end position="507"/>
    </location>
</feature>
<feature type="region of interest" description="Disordered" evidence="2">
    <location>
        <begin position="1"/>
        <end position="33"/>
    </location>
</feature>
<dbReference type="InterPro" id="IPR045099">
    <property type="entry name" value="PITH1-like"/>
</dbReference>
<comment type="similarity">
    <text evidence="1">Belongs to the PITHD1 family.</text>
</comment>
<keyword evidence="3" id="KW-0812">Transmembrane</keyword>
<dbReference type="Gene3D" id="3.60.21.10">
    <property type="match status" value="1"/>
</dbReference>
<evidence type="ECO:0000256" key="1">
    <source>
        <dbReference type="ARBA" id="ARBA00025788"/>
    </source>
</evidence>
<dbReference type="SUPFAM" id="SSF56300">
    <property type="entry name" value="Metallo-dependent phosphatases"/>
    <property type="match status" value="1"/>
</dbReference>
<dbReference type="Pfam" id="PF00149">
    <property type="entry name" value="Metallophos"/>
    <property type="match status" value="1"/>
</dbReference>
<evidence type="ECO:0000313" key="5">
    <source>
        <dbReference type="EMBL" id="CAE6409597.1"/>
    </source>
</evidence>
<dbReference type="EMBL" id="CAJMWS010000311">
    <property type="protein sequence ID" value="CAE6409597.1"/>
    <property type="molecule type" value="Genomic_DNA"/>
</dbReference>
<dbReference type="InterPro" id="IPR037047">
    <property type="entry name" value="PITH_dom_sf"/>
</dbReference>
<name>A0A8H2X0Q9_9AGAM</name>
<dbReference type="Pfam" id="PF06201">
    <property type="entry name" value="PITH"/>
    <property type="match status" value="1"/>
</dbReference>
<dbReference type="AlphaFoldDB" id="A0A8H2X0Q9"/>
<sequence length="697" mass="78803">MSHRHGQDCGHEHHDHDHDHDHDSGSPNNLYGRIDRPNVIALNAEEGSDPRVALKPWHERLDETKWLESDADDQLILRIPFTGSVKLRRLLLKTGPGDQSAEKVSLFPNADDMDFNDASEREPAQSFDIVQSRDIGEYTVKPAKFSNCRSLTLFFPSAQGADTLRVYYIGLLGEWSEFTRDPVITIYEAQANPADHKKITGTDALRRLRYYLTSWMKAPRVPPESLCDALLPMPLDPHTRHSAARRFLSLFTISLFLFSIGWTGVRAATRHPPIEGLELNGEQATIGFFKENTKPPDFSQYIDLASLPKHKLRAGGGRIVFVGDIHGMDKSLKKLLKKLNFDANHDMLIHTGDIILKGPQSRKVIQELLRVNALGVRGNQDQKVVEWRGWIEWVLSQDGGKPWLKKMEKRVEALKKLTKDDYKWFKKAAAAKGWSIPDGWKFGDEIYHIARRLKTEEYQYLLSLPTALHIPSLHTVVVHAGILPMDPQRKIDSPHQPLSHPPKSKDNKTELALRNLQELALLKDIPQNTDPWTKMNMRSILKNGKISRDKDGLPWSDLWHKVIKLCDGFEAQPASVSNSTFEFNAEDGWAEWVENEFKGVKSLPCKDVTVIYGHTASKGLDIKKWSKGLDTGCVYNLQLTALVLGKAWKAGSSAINTTVVDEYMYQVDEELDGEVVSFGKRGRGKIVQVRCTGGTDR</sequence>
<feature type="domain" description="PITH" evidence="4">
    <location>
        <begin position="19"/>
        <end position="191"/>
    </location>
</feature>
<evidence type="ECO:0000313" key="6">
    <source>
        <dbReference type="Proteomes" id="UP000663846"/>
    </source>
</evidence>
<protein>
    <recommendedName>
        <fullName evidence="4">PITH domain-containing protein</fullName>
    </recommendedName>
</protein>
<comment type="caution">
    <text evidence="5">The sequence shown here is derived from an EMBL/GenBank/DDBJ whole genome shotgun (WGS) entry which is preliminary data.</text>
</comment>
<dbReference type="GO" id="GO:0016787">
    <property type="term" value="F:hydrolase activity"/>
    <property type="evidence" value="ECO:0007669"/>
    <property type="project" value="InterPro"/>
</dbReference>
<evidence type="ECO:0000256" key="3">
    <source>
        <dbReference type="SAM" id="Phobius"/>
    </source>
</evidence>
<evidence type="ECO:0000259" key="4">
    <source>
        <dbReference type="PROSITE" id="PS51532"/>
    </source>
</evidence>
<gene>
    <name evidence="5" type="ORF">RDB_LOCUS65826</name>
</gene>
<feature type="compositionally biased region" description="Basic and acidic residues" evidence="2">
    <location>
        <begin position="1"/>
        <end position="24"/>
    </location>
</feature>
<dbReference type="PANTHER" id="PTHR12175:SF1">
    <property type="entry name" value="PITH DOMAIN-CONTAINING PROTEIN 1"/>
    <property type="match status" value="1"/>
</dbReference>
<reference evidence="5" key="1">
    <citation type="submission" date="2021-01" db="EMBL/GenBank/DDBJ databases">
        <authorList>
            <person name="Kaushik A."/>
        </authorList>
    </citation>
    <scope>NUCLEOTIDE SEQUENCE</scope>
    <source>
        <strain evidence="5">AG1-1C</strain>
    </source>
</reference>
<dbReference type="SUPFAM" id="SSF49785">
    <property type="entry name" value="Galactose-binding domain-like"/>
    <property type="match status" value="1"/>
</dbReference>
<dbReference type="InterPro" id="IPR029052">
    <property type="entry name" value="Metallo-depent_PP-like"/>
</dbReference>
<dbReference type="InterPro" id="IPR008979">
    <property type="entry name" value="Galactose-bd-like_sf"/>
</dbReference>